<keyword evidence="2" id="KW-0732">Signal</keyword>
<dbReference type="OrthoDB" id="10407418at2759"/>
<organism evidence="3">
    <name type="scientific">Rhipicephalus microplus</name>
    <name type="common">Cattle tick</name>
    <name type="synonym">Boophilus microplus</name>
    <dbReference type="NCBI Taxonomy" id="6941"/>
    <lineage>
        <taxon>Eukaryota</taxon>
        <taxon>Metazoa</taxon>
        <taxon>Ecdysozoa</taxon>
        <taxon>Arthropoda</taxon>
        <taxon>Chelicerata</taxon>
        <taxon>Arachnida</taxon>
        <taxon>Acari</taxon>
        <taxon>Parasitiformes</taxon>
        <taxon>Ixodida</taxon>
        <taxon>Ixodoidea</taxon>
        <taxon>Ixodidae</taxon>
        <taxon>Rhipicephalinae</taxon>
        <taxon>Rhipicephalus</taxon>
        <taxon>Boophilus</taxon>
    </lineage>
</organism>
<dbReference type="EMBL" id="GHWJ01009795">
    <property type="protein sequence ID" value="NOV42532.1"/>
    <property type="molecule type" value="Transcribed_RNA"/>
</dbReference>
<reference evidence="3" key="1">
    <citation type="submission" date="2019-09" db="EMBL/GenBank/DDBJ databases">
        <title>Organ-specific transcriptomic study of the physiology of the cattle tick, Rhipicephalus microplus.</title>
        <authorList>
            <person name="Tirloni L."/>
            <person name="Braz G."/>
            <person name="Gandara A.C.P."/>
            <person name="Sabadin G.A."/>
            <person name="da Silva R.M."/>
            <person name="Guizzo M.G."/>
            <person name="Machado J.A."/>
            <person name="Costa E.P."/>
            <person name="Gomes H.F."/>
            <person name="Moraes J."/>
            <person name="Mota M.B.S."/>
            <person name="Mesquita R.D."/>
            <person name="Alvarenga P.H."/>
            <person name="Alves F."/>
            <person name="Seixas A."/>
            <person name="da Fonseca R.N."/>
            <person name="Fogaca A."/>
            <person name="Logullo C."/>
            <person name="Tanaka A."/>
            <person name="Daffre S."/>
            <person name="Termignoni C."/>
            <person name="Vaz I.S.Jr."/>
            <person name="Oliveira P.L."/>
            <person name="Ribeiro J.M."/>
        </authorList>
    </citation>
    <scope>NUCLEOTIDE SEQUENCE</scope>
    <source>
        <strain evidence="3">Porto Alegre</strain>
    </source>
</reference>
<feature type="signal peptide" evidence="2">
    <location>
        <begin position="1"/>
        <end position="32"/>
    </location>
</feature>
<protein>
    <submittedName>
        <fullName evidence="3">Uncharacterized protein</fullName>
    </submittedName>
</protein>
<feature type="chain" id="PRO_5027074849" evidence="2">
    <location>
        <begin position="33"/>
        <end position="144"/>
    </location>
</feature>
<proteinExistence type="predicted"/>
<keyword evidence="1" id="KW-1133">Transmembrane helix</keyword>
<dbReference type="VEuPathDB" id="VectorBase:LOC119165568"/>
<evidence type="ECO:0000256" key="1">
    <source>
        <dbReference type="SAM" id="Phobius"/>
    </source>
</evidence>
<name>A0A6M2D8X8_RHIMP</name>
<evidence type="ECO:0000313" key="3">
    <source>
        <dbReference type="EMBL" id="NOV42532.1"/>
    </source>
</evidence>
<dbReference type="AlphaFoldDB" id="A0A6M2D8X8"/>
<keyword evidence="1" id="KW-0812">Transmembrane</keyword>
<feature type="transmembrane region" description="Helical" evidence="1">
    <location>
        <begin position="124"/>
        <end position="142"/>
    </location>
</feature>
<sequence>MKSTSALTAREATAAVVVAACVLGVSLSTASGQDVGRCDPSSVTQCYMMYMTMLWAEDYRPSHEYDEEQLKRGCSINPAEVDCFNQAFNSSCTLSMTTAKAAMTRVGHAAVLLRGCESSANAVVVSRSFLVLLVVPIVLSWLRT</sequence>
<keyword evidence="1" id="KW-0472">Membrane</keyword>
<accession>A0A6M2D8X8</accession>
<evidence type="ECO:0000256" key="2">
    <source>
        <dbReference type="SAM" id="SignalP"/>
    </source>
</evidence>